<evidence type="ECO:0000313" key="1">
    <source>
        <dbReference type="EMBL" id="MFB2936700.1"/>
    </source>
</evidence>
<accession>A0ABV4YD32</accession>
<keyword evidence="2" id="KW-1185">Reference proteome</keyword>
<sequence>MTQSVDSLFESAIERYKAGEAPKELIPVFKDLCDRTPKSSASWTCLTWLYLLEDQPNSALKAGKKAVKLNPQDPQARVNLAAAMLETGETGVRQHIEIVQQIVALDGEIRQEIVTNIEDGLTRKPDWQSLIRIQNWLFGN</sequence>
<gene>
    <name evidence="1" type="ORF">ACE1B6_15720</name>
</gene>
<name>A0ABV4YD32_9CYAN</name>
<evidence type="ECO:0000313" key="2">
    <source>
        <dbReference type="Proteomes" id="UP001576776"/>
    </source>
</evidence>
<proteinExistence type="predicted"/>
<dbReference type="RefSeq" id="WP_413258193.1">
    <property type="nucleotide sequence ID" value="NZ_JBHFNS010000059.1"/>
</dbReference>
<protein>
    <submittedName>
        <fullName evidence="1">Tetratricopeptide repeat protein</fullName>
    </submittedName>
</protein>
<organism evidence="1 2">
    <name type="scientific">Floridaenema fluviatile BLCC-F154</name>
    <dbReference type="NCBI Taxonomy" id="3153640"/>
    <lineage>
        <taxon>Bacteria</taxon>
        <taxon>Bacillati</taxon>
        <taxon>Cyanobacteriota</taxon>
        <taxon>Cyanophyceae</taxon>
        <taxon>Oscillatoriophycideae</taxon>
        <taxon>Aerosakkonematales</taxon>
        <taxon>Aerosakkonemataceae</taxon>
        <taxon>Floridanema</taxon>
        <taxon>Floridanema fluviatile</taxon>
    </lineage>
</organism>
<dbReference type="EMBL" id="JBHFNS010000059">
    <property type="protein sequence ID" value="MFB2936700.1"/>
    <property type="molecule type" value="Genomic_DNA"/>
</dbReference>
<dbReference type="InterPro" id="IPR011990">
    <property type="entry name" value="TPR-like_helical_dom_sf"/>
</dbReference>
<dbReference type="Proteomes" id="UP001576776">
    <property type="component" value="Unassembled WGS sequence"/>
</dbReference>
<dbReference type="SUPFAM" id="SSF48452">
    <property type="entry name" value="TPR-like"/>
    <property type="match status" value="1"/>
</dbReference>
<dbReference type="Gene3D" id="1.25.40.10">
    <property type="entry name" value="Tetratricopeptide repeat domain"/>
    <property type="match status" value="1"/>
</dbReference>
<comment type="caution">
    <text evidence="1">The sequence shown here is derived from an EMBL/GenBank/DDBJ whole genome shotgun (WGS) entry which is preliminary data.</text>
</comment>
<reference evidence="1 2" key="1">
    <citation type="submission" date="2024-09" db="EMBL/GenBank/DDBJ databases">
        <title>Floridaenema gen nov. (Aerosakkonemataceae, Aerosakkonematales ord. nov., Cyanobacteria) from benthic tropical and subtropical fresh waters, with the description of four new species.</title>
        <authorList>
            <person name="Moretto J.A."/>
            <person name="Berthold D.E."/>
            <person name="Lefler F.W."/>
            <person name="Huang I.-S."/>
            <person name="Laughinghouse H. IV."/>
        </authorList>
    </citation>
    <scope>NUCLEOTIDE SEQUENCE [LARGE SCALE GENOMIC DNA]</scope>
    <source>
        <strain evidence="1 2">BLCC-F154</strain>
    </source>
</reference>